<evidence type="ECO:0000313" key="1">
    <source>
        <dbReference type="EMBL" id="GBL91603.1"/>
    </source>
</evidence>
<name>A0A4Y2BI30_ARAVE</name>
<dbReference type="OrthoDB" id="6466423at2759"/>
<accession>A0A4Y2BI30</accession>
<reference evidence="1 2" key="1">
    <citation type="journal article" date="2019" name="Sci. Rep.">
        <title>Orb-weaving spider Araneus ventricosus genome elucidates the spidroin gene catalogue.</title>
        <authorList>
            <person name="Kono N."/>
            <person name="Nakamura H."/>
            <person name="Ohtoshi R."/>
            <person name="Moran D.A.P."/>
            <person name="Shinohara A."/>
            <person name="Yoshida Y."/>
            <person name="Fujiwara M."/>
            <person name="Mori M."/>
            <person name="Tomita M."/>
            <person name="Arakawa K."/>
        </authorList>
    </citation>
    <scope>NUCLEOTIDE SEQUENCE [LARGE SCALE GENOMIC DNA]</scope>
</reference>
<sequence length="159" mass="17654">MARKSKLSGGYPRLDIHDSSKPKPIINATNRLELERKSGEVFIGIPCISSYKTTFQLGPYSFANVKVWGLAWSVKESHMTAGEPVRDVLGSVLPIIILLENEATINRIECIQEHGVLKDVFILKLIHDSLNTPQGALQTMTFPPPCFIVGIWYLGGSKF</sequence>
<organism evidence="1 2">
    <name type="scientific">Araneus ventricosus</name>
    <name type="common">Orbweaver spider</name>
    <name type="synonym">Epeira ventricosa</name>
    <dbReference type="NCBI Taxonomy" id="182803"/>
    <lineage>
        <taxon>Eukaryota</taxon>
        <taxon>Metazoa</taxon>
        <taxon>Ecdysozoa</taxon>
        <taxon>Arthropoda</taxon>
        <taxon>Chelicerata</taxon>
        <taxon>Arachnida</taxon>
        <taxon>Araneae</taxon>
        <taxon>Araneomorphae</taxon>
        <taxon>Entelegynae</taxon>
        <taxon>Araneoidea</taxon>
        <taxon>Araneidae</taxon>
        <taxon>Araneus</taxon>
    </lineage>
</organism>
<protein>
    <submittedName>
        <fullName evidence="1">Uncharacterized protein</fullName>
    </submittedName>
</protein>
<keyword evidence="2" id="KW-1185">Reference proteome</keyword>
<dbReference type="Proteomes" id="UP000499080">
    <property type="component" value="Unassembled WGS sequence"/>
</dbReference>
<dbReference type="EMBL" id="BGPR01000080">
    <property type="protein sequence ID" value="GBL91603.1"/>
    <property type="molecule type" value="Genomic_DNA"/>
</dbReference>
<gene>
    <name evidence="1" type="ORF">AVEN_23657_1</name>
</gene>
<comment type="caution">
    <text evidence="1">The sequence shown here is derived from an EMBL/GenBank/DDBJ whole genome shotgun (WGS) entry which is preliminary data.</text>
</comment>
<dbReference type="AlphaFoldDB" id="A0A4Y2BI30"/>
<evidence type="ECO:0000313" key="2">
    <source>
        <dbReference type="Proteomes" id="UP000499080"/>
    </source>
</evidence>
<proteinExistence type="predicted"/>